<organism evidence="2 3">
    <name type="scientific">Plebeiibacterium marinum</name>
    <dbReference type="NCBI Taxonomy" id="2992111"/>
    <lineage>
        <taxon>Bacteria</taxon>
        <taxon>Pseudomonadati</taxon>
        <taxon>Bacteroidota</taxon>
        <taxon>Bacteroidia</taxon>
        <taxon>Marinilabiliales</taxon>
        <taxon>Marinilabiliaceae</taxon>
        <taxon>Plebeiibacterium</taxon>
    </lineage>
</organism>
<dbReference type="RefSeq" id="WP_301198190.1">
    <property type="nucleotide sequence ID" value="NZ_JAPDPI010000006.1"/>
</dbReference>
<dbReference type="Proteomes" id="UP001207408">
    <property type="component" value="Unassembled WGS sequence"/>
</dbReference>
<evidence type="ECO:0000313" key="2">
    <source>
        <dbReference type="EMBL" id="MCW3804968.1"/>
    </source>
</evidence>
<keyword evidence="3" id="KW-1185">Reference proteome</keyword>
<accession>A0AAE3SJ25</accession>
<keyword evidence="1" id="KW-0732">Signal</keyword>
<proteinExistence type="predicted"/>
<evidence type="ECO:0008006" key="4">
    <source>
        <dbReference type="Google" id="ProtNLM"/>
    </source>
</evidence>
<feature type="signal peptide" evidence="1">
    <location>
        <begin position="1"/>
        <end position="19"/>
    </location>
</feature>
<evidence type="ECO:0000256" key="1">
    <source>
        <dbReference type="SAM" id="SignalP"/>
    </source>
</evidence>
<gene>
    <name evidence="2" type="ORF">OM074_04970</name>
</gene>
<sequence length="218" mass="24355">MKKLIFTLTMVLLSTSVWSQESEPNNEIKTIFKSKGTQSNGGYGGIMINYSQIDNRDAILLGAKGGWLINHSFTIGLGGYGFITEPESDLVLEEKYEYAGGYGGLLIEPIIAGIQPIHVSFPILIGAGGIAYNNHYGYEDDNDEWDDEYYEDSDAFFVIEPGIEIEFNVIKFMRLAILGSYRYTSNINLEYRSTGNQIGTNSMLRGWNVGLCMKFGKF</sequence>
<reference evidence="2" key="1">
    <citation type="submission" date="2022-10" db="EMBL/GenBank/DDBJ databases">
        <authorList>
            <person name="Yu W.X."/>
        </authorList>
    </citation>
    <scope>NUCLEOTIDE SEQUENCE</scope>
    <source>
        <strain evidence="2">D04</strain>
    </source>
</reference>
<dbReference type="AlphaFoldDB" id="A0AAE3SJ25"/>
<feature type="chain" id="PRO_5042001885" description="Outer membrane protein beta-barrel domain-containing protein" evidence="1">
    <location>
        <begin position="20"/>
        <end position="218"/>
    </location>
</feature>
<evidence type="ECO:0000313" key="3">
    <source>
        <dbReference type="Proteomes" id="UP001207408"/>
    </source>
</evidence>
<name>A0AAE3SJ25_9BACT</name>
<dbReference type="EMBL" id="JAPDPI010000006">
    <property type="protein sequence ID" value="MCW3804968.1"/>
    <property type="molecule type" value="Genomic_DNA"/>
</dbReference>
<comment type="caution">
    <text evidence="2">The sequence shown here is derived from an EMBL/GenBank/DDBJ whole genome shotgun (WGS) entry which is preliminary data.</text>
</comment>
<protein>
    <recommendedName>
        <fullName evidence="4">Outer membrane protein beta-barrel domain-containing protein</fullName>
    </recommendedName>
</protein>